<dbReference type="RefSeq" id="WP_060941011.1">
    <property type="nucleotide sequence ID" value="NZ_KQ957296.1"/>
</dbReference>
<dbReference type="InterPro" id="IPR028082">
    <property type="entry name" value="Peripla_BP_I"/>
</dbReference>
<dbReference type="Gene3D" id="3.10.350.10">
    <property type="entry name" value="LysM domain"/>
    <property type="match status" value="1"/>
</dbReference>
<dbReference type="EMBL" id="LRQG01000179">
    <property type="protein sequence ID" value="KXA35661.1"/>
    <property type="molecule type" value="Genomic_DNA"/>
</dbReference>
<sequence length="456" mass="52377">MRHYFKYLLFLITLTWSVNTLAQTTIWRDIHKVKKKETIFGIAKDYGVSIQELLDANPEMKREGYELKKGEWIFVPFAKSGDKKSETSSVMPAKKTVVTNAAVTSSVRVGVMLPLHNNDGDGRRMVEYYRGILMALNQLKAEGITTDVHAWNVPKDADIRTTLLDKNASALDIIFGPLYSNQVKPLGDFCRTYGIKLVIPFSIETDEVLTNPNIYQVYQNDDRLNSKAIACFFERFQKTHHPVFIDCNDAGSQVGIFTSSLRKQLELANIKYDLTNINSPAADFAKHFDSSRPNVVIINSEKNPQLNQVFAKLDALKSTNPRLAISMFGYNEWFMYQDYSLANFFKYGVYIPSTYYYNKVADKTENLEKLYQSTYGEAMSKTYIPRFAIVGYDQAQFFVRGFKNKGKTFRGSSMEVKYSPLQTRYNFEKVGKGGYMNNHFQLIHFKTDQTMENLVY</sequence>
<feature type="signal peptide" evidence="1">
    <location>
        <begin position="1"/>
        <end position="22"/>
    </location>
</feature>
<dbReference type="AlphaFoldDB" id="A0A133PZ32"/>
<evidence type="ECO:0000313" key="3">
    <source>
        <dbReference type="EMBL" id="KXA35661.1"/>
    </source>
</evidence>
<organism evidence="3 4">
    <name type="scientific">Prevotella corporis</name>
    <dbReference type="NCBI Taxonomy" id="28128"/>
    <lineage>
        <taxon>Bacteria</taxon>
        <taxon>Pseudomonadati</taxon>
        <taxon>Bacteroidota</taxon>
        <taxon>Bacteroidia</taxon>
        <taxon>Bacteroidales</taxon>
        <taxon>Prevotellaceae</taxon>
        <taxon>Prevotella</taxon>
    </lineage>
</organism>
<comment type="caution">
    <text evidence="3">The sequence shown here is derived from an EMBL/GenBank/DDBJ whole genome shotgun (WGS) entry which is preliminary data.</text>
</comment>
<dbReference type="Gene3D" id="3.40.50.2300">
    <property type="match status" value="1"/>
</dbReference>
<gene>
    <name evidence="3" type="ORF">HMPREF3226_01967</name>
</gene>
<name>A0A133PZ32_9BACT</name>
<proteinExistence type="predicted"/>
<evidence type="ECO:0000259" key="2">
    <source>
        <dbReference type="PROSITE" id="PS51782"/>
    </source>
</evidence>
<reference evidence="4" key="1">
    <citation type="submission" date="2016-01" db="EMBL/GenBank/DDBJ databases">
        <authorList>
            <person name="Mitreva M."/>
            <person name="Pepin K.H."/>
            <person name="Mihindukulasuriya K.A."/>
            <person name="Fulton R."/>
            <person name="Fronick C."/>
            <person name="O'Laughlin M."/>
            <person name="Miner T."/>
            <person name="Herter B."/>
            <person name="Rosa B.A."/>
            <person name="Cordes M."/>
            <person name="Tomlinson C."/>
            <person name="Wollam A."/>
            <person name="Palsikar V.B."/>
            <person name="Mardis E.R."/>
            <person name="Wilson R.K."/>
        </authorList>
    </citation>
    <scope>NUCLEOTIDE SEQUENCE [LARGE SCALE GENOMIC DNA]</scope>
    <source>
        <strain evidence="4">MJR7716</strain>
    </source>
</reference>
<keyword evidence="4" id="KW-1185">Reference proteome</keyword>
<accession>A0A133PZ32</accession>
<feature type="chain" id="PRO_5007458595" evidence="1">
    <location>
        <begin position="23"/>
        <end position="456"/>
    </location>
</feature>
<keyword evidence="1" id="KW-0732">Signal</keyword>
<dbReference type="STRING" id="28128.HMPREF3226_01967"/>
<protein>
    <submittedName>
        <fullName evidence="3">LysM domain protein</fullName>
    </submittedName>
</protein>
<dbReference type="eggNOG" id="COG1388">
    <property type="taxonomic scope" value="Bacteria"/>
</dbReference>
<dbReference type="PROSITE" id="PS51782">
    <property type="entry name" value="LYSM"/>
    <property type="match status" value="1"/>
</dbReference>
<dbReference type="InterPro" id="IPR036779">
    <property type="entry name" value="LysM_dom_sf"/>
</dbReference>
<dbReference type="InterPro" id="IPR018392">
    <property type="entry name" value="LysM"/>
</dbReference>
<dbReference type="SUPFAM" id="SSF54106">
    <property type="entry name" value="LysM domain"/>
    <property type="match status" value="1"/>
</dbReference>
<dbReference type="SMART" id="SM00257">
    <property type="entry name" value="LysM"/>
    <property type="match status" value="1"/>
</dbReference>
<dbReference type="OrthoDB" id="2149800at2"/>
<dbReference type="CDD" id="cd00118">
    <property type="entry name" value="LysM"/>
    <property type="match status" value="1"/>
</dbReference>
<dbReference type="Pfam" id="PF01476">
    <property type="entry name" value="LysM"/>
    <property type="match status" value="1"/>
</dbReference>
<dbReference type="PATRIC" id="fig|28128.5.peg.2028"/>
<evidence type="ECO:0000256" key="1">
    <source>
        <dbReference type="SAM" id="SignalP"/>
    </source>
</evidence>
<dbReference type="SUPFAM" id="SSF53822">
    <property type="entry name" value="Periplasmic binding protein-like I"/>
    <property type="match status" value="1"/>
</dbReference>
<feature type="domain" description="LysM" evidence="2">
    <location>
        <begin position="29"/>
        <end position="75"/>
    </location>
</feature>
<dbReference type="Proteomes" id="UP000070533">
    <property type="component" value="Unassembled WGS sequence"/>
</dbReference>
<evidence type="ECO:0000313" key="4">
    <source>
        <dbReference type="Proteomes" id="UP000070533"/>
    </source>
</evidence>